<feature type="region of interest" description="Disordered" evidence="1">
    <location>
        <begin position="1"/>
        <end position="22"/>
    </location>
</feature>
<protein>
    <submittedName>
        <fullName evidence="2">Uncharacterized protein</fullName>
    </submittedName>
</protein>
<evidence type="ECO:0000256" key="1">
    <source>
        <dbReference type="SAM" id="MobiDB-lite"/>
    </source>
</evidence>
<organism evidence="2">
    <name type="scientific">viral metagenome</name>
    <dbReference type="NCBI Taxonomy" id="1070528"/>
    <lineage>
        <taxon>unclassified sequences</taxon>
        <taxon>metagenomes</taxon>
        <taxon>organismal metagenomes</taxon>
    </lineage>
</organism>
<accession>A0A6C0HJH2</accession>
<dbReference type="AlphaFoldDB" id="A0A6C0HJH2"/>
<feature type="compositionally biased region" description="Polar residues" evidence="1">
    <location>
        <begin position="1"/>
        <end position="15"/>
    </location>
</feature>
<reference evidence="2" key="1">
    <citation type="journal article" date="2020" name="Nature">
        <title>Giant virus diversity and host interactions through global metagenomics.</title>
        <authorList>
            <person name="Schulz F."/>
            <person name="Roux S."/>
            <person name="Paez-Espino D."/>
            <person name="Jungbluth S."/>
            <person name="Walsh D.A."/>
            <person name="Denef V.J."/>
            <person name="McMahon K.D."/>
            <person name="Konstantinidis K.T."/>
            <person name="Eloe-Fadrosh E.A."/>
            <person name="Kyrpides N.C."/>
            <person name="Woyke T."/>
        </authorList>
    </citation>
    <scope>NUCLEOTIDE SEQUENCE</scope>
    <source>
        <strain evidence="2">GVMAG-M-3300023184-120</strain>
    </source>
</reference>
<proteinExistence type="predicted"/>
<dbReference type="EMBL" id="MN739970">
    <property type="protein sequence ID" value="QHT80507.1"/>
    <property type="molecule type" value="Genomic_DNA"/>
</dbReference>
<name>A0A6C0HJH2_9ZZZZ</name>
<evidence type="ECO:0000313" key="2">
    <source>
        <dbReference type="EMBL" id="QHT80507.1"/>
    </source>
</evidence>
<sequence length="69" mass="8611">MNDYKNNMNDYENSTNDYKNNMNDYKNNMNDYKNNMNDYTCHHSLYKKLYFASLHEYIFREKIVEIFVE</sequence>